<dbReference type="AlphaFoldDB" id="A0A1Q2HTR1"/>
<sequence>MADMYAFTTSVADSASKDINRVKSRILEIIESIDSSMQTLSEEWTGSEYESYEEILMQWQKGAAGVAGILTHVASALDAINESNSGVRDEIQTALDEIK</sequence>
<organism evidence="1 2">
    <name type="scientific">Corynebacterium glaucum</name>
    <dbReference type="NCBI Taxonomy" id="187491"/>
    <lineage>
        <taxon>Bacteria</taxon>
        <taxon>Bacillati</taxon>
        <taxon>Actinomycetota</taxon>
        <taxon>Actinomycetes</taxon>
        <taxon>Mycobacteriales</taxon>
        <taxon>Corynebacteriaceae</taxon>
        <taxon>Corynebacterium</taxon>
    </lineage>
</organism>
<evidence type="ECO:0000313" key="1">
    <source>
        <dbReference type="EMBL" id="AQQ14235.1"/>
    </source>
</evidence>
<dbReference type="Proteomes" id="UP000217209">
    <property type="component" value="Chromosome"/>
</dbReference>
<proteinExistence type="predicted"/>
<accession>A0A1Q2HTR1</accession>
<gene>
    <name evidence="1" type="ORF">CGLAU_01220</name>
</gene>
<dbReference type="InterPro" id="IPR010310">
    <property type="entry name" value="T7SS_ESAT-6-like"/>
</dbReference>
<dbReference type="InterPro" id="IPR036689">
    <property type="entry name" value="ESAT-6-like_sf"/>
</dbReference>
<evidence type="ECO:0000313" key="2">
    <source>
        <dbReference type="Proteomes" id="UP000217209"/>
    </source>
</evidence>
<reference evidence="1 2" key="1">
    <citation type="submission" date="2016-12" db="EMBL/GenBank/DDBJ databases">
        <authorList>
            <person name="Song W.-J."/>
            <person name="Kurnit D.M."/>
        </authorList>
    </citation>
    <scope>NUCLEOTIDE SEQUENCE [LARGE SCALE GENOMIC DNA]</scope>
    <source>
        <strain evidence="1 2">DSM 30827</strain>
    </source>
</reference>
<dbReference type="OrthoDB" id="4278078at2"/>
<dbReference type="SUPFAM" id="SSF140453">
    <property type="entry name" value="EsxAB dimer-like"/>
    <property type="match status" value="1"/>
</dbReference>
<dbReference type="RefSeq" id="WP_095659112.1">
    <property type="nucleotide sequence ID" value="NZ_BAAAKB010000011.1"/>
</dbReference>
<keyword evidence="2" id="KW-1185">Reference proteome</keyword>
<dbReference type="Pfam" id="PF06013">
    <property type="entry name" value="WXG100"/>
    <property type="match status" value="1"/>
</dbReference>
<dbReference type="KEGG" id="cgv:CGLAU_01220"/>
<name>A0A1Q2HTR1_9CORY</name>
<dbReference type="EMBL" id="CP019688">
    <property type="protein sequence ID" value="AQQ14235.1"/>
    <property type="molecule type" value="Genomic_DNA"/>
</dbReference>
<dbReference type="Gene3D" id="1.10.287.1060">
    <property type="entry name" value="ESAT-6-like"/>
    <property type="match status" value="1"/>
</dbReference>
<evidence type="ECO:0008006" key="3">
    <source>
        <dbReference type="Google" id="ProtNLM"/>
    </source>
</evidence>
<protein>
    <recommendedName>
        <fullName evidence="3">ESAT-6-like protein</fullName>
    </recommendedName>
</protein>